<dbReference type="GO" id="GO:0046872">
    <property type="term" value="F:metal ion binding"/>
    <property type="evidence" value="ECO:0007669"/>
    <property type="project" value="UniProtKB-KW"/>
</dbReference>
<organism evidence="14 15">
    <name type="scientific">Astatotilapia calliptera</name>
    <name type="common">Eastern happy</name>
    <name type="synonym">Chromis callipterus</name>
    <dbReference type="NCBI Taxonomy" id="8154"/>
    <lineage>
        <taxon>Eukaryota</taxon>
        <taxon>Metazoa</taxon>
        <taxon>Chordata</taxon>
        <taxon>Craniata</taxon>
        <taxon>Vertebrata</taxon>
        <taxon>Euteleostomi</taxon>
        <taxon>Actinopterygii</taxon>
        <taxon>Neopterygii</taxon>
        <taxon>Teleostei</taxon>
        <taxon>Neoteleostei</taxon>
        <taxon>Acanthomorphata</taxon>
        <taxon>Ovalentaria</taxon>
        <taxon>Cichlomorphae</taxon>
        <taxon>Cichliformes</taxon>
        <taxon>Cichlidae</taxon>
        <taxon>African cichlids</taxon>
        <taxon>Pseudocrenilabrinae</taxon>
        <taxon>Haplochromini</taxon>
        <taxon>Astatotilapia</taxon>
    </lineage>
</organism>
<dbReference type="SMART" id="SM00174">
    <property type="entry name" value="RHO"/>
    <property type="match status" value="1"/>
</dbReference>
<evidence type="ECO:0000256" key="9">
    <source>
        <dbReference type="ARBA" id="ARBA00022927"/>
    </source>
</evidence>
<keyword evidence="15" id="KW-1185">Reference proteome</keyword>
<dbReference type="SMART" id="SM00177">
    <property type="entry name" value="ARF"/>
    <property type="match status" value="1"/>
</dbReference>
<dbReference type="AlphaFoldDB" id="A0AAX7W1E9"/>
<evidence type="ECO:0000256" key="8">
    <source>
        <dbReference type="ARBA" id="ARBA00022842"/>
    </source>
</evidence>
<dbReference type="PRINTS" id="PR00449">
    <property type="entry name" value="RASTRNSFRMNG"/>
</dbReference>
<evidence type="ECO:0000256" key="4">
    <source>
        <dbReference type="ARBA" id="ARBA00022448"/>
    </source>
</evidence>
<dbReference type="Pfam" id="PF00071">
    <property type="entry name" value="Ras"/>
    <property type="match status" value="1"/>
</dbReference>
<evidence type="ECO:0000256" key="7">
    <source>
        <dbReference type="ARBA" id="ARBA00022801"/>
    </source>
</evidence>
<dbReference type="GO" id="GO:0015031">
    <property type="term" value="P:protein transport"/>
    <property type="evidence" value="ECO:0007669"/>
    <property type="project" value="UniProtKB-KW"/>
</dbReference>
<dbReference type="SMART" id="SM00175">
    <property type="entry name" value="RAB"/>
    <property type="match status" value="1"/>
</dbReference>
<dbReference type="EC" id="3.6.5.2" evidence="3"/>
<keyword evidence="9" id="KW-0653">Protein transport</keyword>
<evidence type="ECO:0000256" key="1">
    <source>
        <dbReference type="ARBA" id="ARBA00001946"/>
    </source>
</evidence>
<keyword evidence="6" id="KW-0547">Nucleotide-binding</keyword>
<dbReference type="SMART" id="SM00176">
    <property type="entry name" value="RAN"/>
    <property type="match status" value="1"/>
</dbReference>
<dbReference type="GeneTree" id="ENSGT00940000158883"/>
<dbReference type="InterPro" id="IPR001806">
    <property type="entry name" value="Small_GTPase"/>
</dbReference>
<evidence type="ECO:0000256" key="13">
    <source>
        <dbReference type="ARBA" id="ARBA00047660"/>
    </source>
</evidence>
<keyword evidence="5" id="KW-0479">Metal-binding</keyword>
<dbReference type="PROSITE" id="PS51419">
    <property type="entry name" value="RAB"/>
    <property type="match status" value="1"/>
</dbReference>
<keyword evidence="12" id="KW-0636">Prenylation</keyword>
<evidence type="ECO:0000256" key="2">
    <source>
        <dbReference type="ARBA" id="ARBA00006270"/>
    </source>
</evidence>
<dbReference type="Gene3D" id="3.40.50.300">
    <property type="entry name" value="P-loop containing nucleotide triphosphate hydrolases"/>
    <property type="match status" value="1"/>
</dbReference>
<keyword evidence="8" id="KW-0460">Magnesium</keyword>
<reference evidence="14" key="3">
    <citation type="submission" date="2025-08" db="UniProtKB">
        <authorList>
            <consortium name="Ensembl"/>
        </authorList>
    </citation>
    <scope>IDENTIFICATION</scope>
</reference>
<protein>
    <recommendedName>
        <fullName evidence="3">small monomeric GTPase</fullName>
        <ecNumber evidence="3">3.6.5.2</ecNumber>
    </recommendedName>
</protein>
<evidence type="ECO:0000256" key="12">
    <source>
        <dbReference type="ARBA" id="ARBA00023289"/>
    </source>
</evidence>
<sequence>MDDSWDTHRMNERWKMVSSDSAYMSSTEDGQTPTAITYPYNEELTHKTILVGDSGVGKTSLLVQFDQGKFIAGSFTSTVGIGFTNKVVDVDNLKVKLQIWDTAGQERFRSVTHAYYRDAQALLLLYDITSKPSFDNIRAWLTEIHEHAQKDVVIMLLGNKSDMAAERVVKTEDGEKLAKVMRDIFKWLCSPQQRRVFTLLMFFPSQEYGVPFMETSAKTGVNVDLAFQAIGKELKHRATQQPNEPKFQIHDYIESQKHKTGCCGP</sequence>
<dbReference type="SMART" id="SM00173">
    <property type="entry name" value="RAS"/>
    <property type="match status" value="1"/>
</dbReference>
<keyword evidence="7" id="KW-0378">Hydrolase</keyword>
<keyword evidence="10" id="KW-0342">GTP-binding</keyword>
<dbReference type="GO" id="GO:0003925">
    <property type="term" value="F:G protein activity"/>
    <property type="evidence" value="ECO:0007669"/>
    <property type="project" value="UniProtKB-EC"/>
</dbReference>
<dbReference type="GO" id="GO:0005525">
    <property type="term" value="F:GTP binding"/>
    <property type="evidence" value="ECO:0007669"/>
    <property type="project" value="UniProtKB-KW"/>
</dbReference>
<comment type="similarity">
    <text evidence="2">Belongs to the small GTPase superfamily. Rab family.</text>
</comment>
<evidence type="ECO:0000256" key="10">
    <source>
        <dbReference type="ARBA" id="ARBA00023134"/>
    </source>
</evidence>
<name>A0AAX7W1E9_ASTCA</name>
<dbReference type="CDD" id="cd04112">
    <property type="entry name" value="Rab26"/>
    <property type="match status" value="1"/>
</dbReference>
<dbReference type="InterPro" id="IPR027417">
    <property type="entry name" value="P-loop_NTPase"/>
</dbReference>
<dbReference type="PROSITE" id="PS51421">
    <property type="entry name" value="RAS"/>
    <property type="match status" value="1"/>
</dbReference>
<dbReference type="PANTHER" id="PTHR47978">
    <property type="match status" value="1"/>
</dbReference>
<comment type="cofactor">
    <cofactor evidence="1">
        <name>Mg(2+)</name>
        <dbReference type="ChEBI" id="CHEBI:18420"/>
    </cofactor>
</comment>
<evidence type="ECO:0000256" key="11">
    <source>
        <dbReference type="ARBA" id="ARBA00023288"/>
    </source>
</evidence>
<dbReference type="PROSITE" id="PS51420">
    <property type="entry name" value="RHO"/>
    <property type="match status" value="1"/>
</dbReference>
<evidence type="ECO:0000256" key="5">
    <source>
        <dbReference type="ARBA" id="ARBA00022723"/>
    </source>
</evidence>
<reference evidence="14 15" key="1">
    <citation type="submission" date="2018-05" db="EMBL/GenBank/DDBJ databases">
        <authorList>
            <person name="Datahose"/>
        </authorList>
    </citation>
    <scope>NUCLEOTIDE SEQUENCE</scope>
</reference>
<dbReference type="Proteomes" id="UP000265100">
    <property type="component" value="Chromosome 4"/>
</dbReference>
<reference evidence="15" key="2">
    <citation type="submission" date="2023-03" db="EMBL/GenBank/DDBJ databases">
        <authorList>
            <consortium name="Wellcome Sanger Institute Data Sharing"/>
        </authorList>
    </citation>
    <scope>NUCLEOTIDE SEQUENCE [LARGE SCALE GENOMIC DNA]</scope>
</reference>
<dbReference type="SUPFAM" id="SSF52540">
    <property type="entry name" value="P-loop containing nucleoside triphosphate hydrolases"/>
    <property type="match status" value="1"/>
</dbReference>
<evidence type="ECO:0000313" key="15">
    <source>
        <dbReference type="Proteomes" id="UP000265100"/>
    </source>
</evidence>
<dbReference type="NCBIfam" id="TIGR00231">
    <property type="entry name" value="small_GTP"/>
    <property type="match status" value="1"/>
</dbReference>
<dbReference type="InterPro" id="IPR005225">
    <property type="entry name" value="Small_GTP-bd"/>
</dbReference>
<evidence type="ECO:0000313" key="14">
    <source>
        <dbReference type="Ensembl" id="ENSACLP00000082636.1"/>
    </source>
</evidence>
<dbReference type="FunFam" id="3.40.50.300:FF:000459">
    <property type="entry name" value="ras-related protein Rab-37 isoform X1"/>
    <property type="match status" value="1"/>
</dbReference>
<keyword evidence="11" id="KW-0449">Lipoprotein</keyword>
<keyword evidence="4" id="KW-0813">Transport</keyword>
<reference evidence="14" key="4">
    <citation type="submission" date="2025-09" db="UniProtKB">
        <authorList>
            <consortium name="Ensembl"/>
        </authorList>
    </citation>
    <scope>IDENTIFICATION</scope>
</reference>
<comment type="catalytic activity">
    <reaction evidence="13">
        <text>GTP + H2O = GDP + phosphate + H(+)</text>
        <dbReference type="Rhea" id="RHEA:19669"/>
        <dbReference type="ChEBI" id="CHEBI:15377"/>
        <dbReference type="ChEBI" id="CHEBI:15378"/>
        <dbReference type="ChEBI" id="CHEBI:37565"/>
        <dbReference type="ChEBI" id="CHEBI:43474"/>
        <dbReference type="ChEBI" id="CHEBI:58189"/>
        <dbReference type="EC" id="3.6.5.2"/>
    </reaction>
    <physiologicalReaction direction="left-to-right" evidence="13">
        <dbReference type="Rhea" id="RHEA:19670"/>
    </physiologicalReaction>
</comment>
<evidence type="ECO:0000256" key="6">
    <source>
        <dbReference type="ARBA" id="ARBA00022741"/>
    </source>
</evidence>
<dbReference type="Ensembl" id="ENSACLT00000049346.1">
    <property type="protein sequence ID" value="ENSACLP00000082636.1"/>
    <property type="gene ID" value="ENSACLG00000034895.1"/>
</dbReference>
<evidence type="ECO:0000256" key="3">
    <source>
        <dbReference type="ARBA" id="ARBA00011984"/>
    </source>
</evidence>
<proteinExistence type="inferred from homology"/>
<accession>A0AAX7W1E9</accession>